<dbReference type="EMBL" id="HG992341">
    <property type="protein sequence ID" value="CAE6787373.1"/>
    <property type="molecule type" value="Genomic_DNA"/>
</dbReference>
<accession>A0A8D6V282</accession>
<organism evidence="3">
    <name type="scientific">Xanthomonas arboricola pv. corylina</name>
    <dbReference type="NCBI Taxonomy" id="487821"/>
    <lineage>
        <taxon>Bacteria</taxon>
        <taxon>Pseudomonadati</taxon>
        <taxon>Pseudomonadota</taxon>
        <taxon>Gammaproteobacteria</taxon>
        <taxon>Lysobacterales</taxon>
        <taxon>Lysobacteraceae</taxon>
        <taxon>Xanthomonas</taxon>
    </lineage>
</organism>
<dbReference type="Pfam" id="PF19527">
    <property type="entry name" value="DUF6055"/>
    <property type="match status" value="1"/>
</dbReference>
<gene>
    <name evidence="3" type="ORF">CFBP1159_25550</name>
    <name evidence="2" type="ORF">XAC301_19450</name>
</gene>
<feature type="signal peptide" evidence="1">
    <location>
        <begin position="1"/>
        <end position="27"/>
    </location>
</feature>
<dbReference type="Proteomes" id="UP000835287">
    <property type="component" value="Chromosome"/>
</dbReference>
<feature type="chain" id="PRO_5044689833" description="Avirulence protein" evidence="1">
    <location>
        <begin position="28"/>
        <end position="588"/>
    </location>
</feature>
<name>A0A8D6V282_9XANT</name>
<dbReference type="EMBL" id="HG992338">
    <property type="protein sequence ID" value="CAE6762498.1"/>
    <property type="molecule type" value="Genomic_DNA"/>
</dbReference>
<protein>
    <recommendedName>
        <fullName evidence="6">Avirulence protein</fullName>
    </recommendedName>
</protein>
<proteinExistence type="predicted"/>
<keyword evidence="5" id="KW-1185">Reference proteome</keyword>
<sequence length="588" mass="64137">METSHTRASRWMLGAVLASSLPSLALAAETVGCQSLSQRYPWGTAQPLRTWTPNNTQADAGKPNNAGIAQGRPFDARLVIAVGEASAQSWRTVLLESADGCRRRYQLNSFGDGDRRYVATVAQAHPLRKDTRSYATEAAADTVTPAMLANGSAKKYETQHFALWYGVDTRGESYRDVASRGVAWKDFVAQSAAWLEQVWEMNAQVLNAPMPYANAAKPKRINVYVCATGLPYVEGGDLTDCGASGGQSIGATAWALGTGSFSIAHEFTHVIQYYSGGYRNLQAAGWFWETNANWSAYQTTRMDDQWVSYYYSNLENGPFFPQSRYGAHPFLMYLDENDATRPLVWDMWLKNQRNPAGDTLEMPVQTLVRLGQQGGQFPNGYRSFAEMVGRYGARLAAFDFASQKAMLDIGNGNAAGKRYVTLKPLSTRGNYASSPERPLNIYGTHVIPLTPDAAATSIAVSLKGKTNADQASWRFTVLALDAQSHPRYAPLAAVEGTASATVTFPLQAGSGTTYYLVVTATPYRYSVVPTGEEQLAGKTATTFPYEVGIQGATPLVGPATTCYAYKGTDGLDRNWNTNGHNFEPQPCR</sequence>
<evidence type="ECO:0000313" key="3">
    <source>
        <dbReference type="EMBL" id="CAE6787373.1"/>
    </source>
</evidence>
<dbReference type="AlphaFoldDB" id="A0A8D6V282"/>
<keyword evidence="1" id="KW-0732">Signal</keyword>
<dbReference type="Proteomes" id="UP000835243">
    <property type="component" value="Chromosome"/>
</dbReference>
<dbReference type="RefSeq" id="WP_236613605.1">
    <property type="nucleotide sequence ID" value="NZ_CP076534.1"/>
</dbReference>
<dbReference type="EMBL" id="HG992341">
    <property type="protein sequence ID" value="CAE6787386.1"/>
    <property type="molecule type" value="Genomic_DNA"/>
</dbReference>
<reference evidence="4 5" key="1">
    <citation type="submission" date="2021-02" db="EMBL/GenBank/DDBJ databases">
        <authorList>
            <person name="Pothier F. J."/>
        </authorList>
    </citation>
    <scope>NUCLEOTIDE SEQUENCE</scope>
    <source>
        <strain evidence="2 5">301</strain>
        <strain evidence="3 4">CFBP 1159</strain>
    </source>
</reference>
<evidence type="ECO:0000313" key="4">
    <source>
        <dbReference type="Proteomes" id="UP000835243"/>
    </source>
</evidence>
<evidence type="ECO:0000313" key="2">
    <source>
        <dbReference type="EMBL" id="CAE6762477.1"/>
    </source>
</evidence>
<evidence type="ECO:0008006" key="6">
    <source>
        <dbReference type="Google" id="ProtNLM"/>
    </source>
</evidence>
<evidence type="ECO:0000256" key="1">
    <source>
        <dbReference type="SAM" id="SignalP"/>
    </source>
</evidence>
<dbReference type="EMBL" id="HG992338">
    <property type="protein sequence ID" value="CAE6762477.1"/>
    <property type="molecule type" value="Genomic_DNA"/>
</dbReference>
<dbReference type="InterPro" id="IPR045690">
    <property type="entry name" value="DUF6055"/>
</dbReference>
<evidence type="ECO:0000313" key="5">
    <source>
        <dbReference type="Proteomes" id="UP000835287"/>
    </source>
</evidence>